<gene>
    <name evidence="2" type="ORF">EV189_0789</name>
</gene>
<keyword evidence="3" id="KW-1185">Reference proteome</keyword>
<feature type="transmembrane region" description="Helical" evidence="1">
    <location>
        <begin position="692"/>
        <end position="709"/>
    </location>
</feature>
<feature type="transmembrane region" description="Helical" evidence="1">
    <location>
        <begin position="592"/>
        <end position="608"/>
    </location>
</feature>
<organism evidence="2 3">
    <name type="scientific">Motilibacter rhizosphaerae</name>
    <dbReference type="NCBI Taxonomy" id="598652"/>
    <lineage>
        <taxon>Bacteria</taxon>
        <taxon>Bacillati</taxon>
        <taxon>Actinomycetota</taxon>
        <taxon>Actinomycetes</taxon>
        <taxon>Motilibacterales</taxon>
        <taxon>Motilibacteraceae</taxon>
        <taxon>Motilibacter</taxon>
    </lineage>
</organism>
<feature type="transmembrane region" description="Helical" evidence="1">
    <location>
        <begin position="614"/>
        <end position="631"/>
    </location>
</feature>
<feature type="transmembrane region" description="Helical" evidence="1">
    <location>
        <begin position="148"/>
        <end position="167"/>
    </location>
</feature>
<feature type="transmembrane region" description="Helical" evidence="1">
    <location>
        <begin position="226"/>
        <end position="246"/>
    </location>
</feature>
<feature type="transmembrane region" description="Helical" evidence="1">
    <location>
        <begin position="203"/>
        <end position="220"/>
    </location>
</feature>
<evidence type="ECO:0000313" key="3">
    <source>
        <dbReference type="Proteomes" id="UP000293638"/>
    </source>
</evidence>
<dbReference type="RefSeq" id="WP_130491604.1">
    <property type="nucleotide sequence ID" value="NZ_SGXD01000001.1"/>
</dbReference>
<keyword evidence="1" id="KW-1133">Transmembrane helix</keyword>
<proteinExistence type="predicted"/>
<evidence type="ECO:0000313" key="2">
    <source>
        <dbReference type="EMBL" id="RZS91547.1"/>
    </source>
</evidence>
<accession>A0A4Q7NWF8</accession>
<feature type="transmembrane region" description="Helical" evidence="1">
    <location>
        <begin position="118"/>
        <end position="136"/>
    </location>
</feature>
<evidence type="ECO:0000256" key="1">
    <source>
        <dbReference type="SAM" id="Phobius"/>
    </source>
</evidence>
<dbReference type="NCBIfam" id="NF047321">
    <property type="entry name" value="SCO7613_CTERM"/>
    <property type="match status" value="1"/>
</dbReference>
<dbReference type="Proteomes" id="UP000293638">
    <property type="component" value="Unassembled WGS sequence"/>
</dbReference>
<feature type="transmembrane region" description="Helical" evidence="1">
    <location>
        <begin position="418"/>
        <end position="439"/>
    </location>
</feature>
<dbReference type="InterPro" id="IPR058062">
    <property type="entry name" value="SCO7613_C"/>
</dbReference>
<feature type="transmembrane region" description="Helical" evidence="1">
    <location>
        <begin position="541"/>
        <end position="560"/>
    </location>
</feature>
<dbReference type="AlphaFoldDB" id="A0A4Q7NWF8"/>
<keyword evidence="1" id="KW-0812">Transmembrane</keyword>
<name>A0A4Q7NWF8_9ACTN</name>
<reference evidence="2 3" key="1">
    <citation type="submission" date="2019-02" db="EMBL/GenBank/DDBJ databases">
        <title>Genomic Encyclopedia of Type Strains, Phase IV (KMG-IV): sequencing the most valuable type-strain genomes for metagenomic binning, comparative biology and taxonomic classification.</title>
        <authorList>
            <person name="Goeker M."/>
        </authorList>
    </citation>
    <scope>NUCLEOTIDE SEQUENCE [LARGE SCALE GENOMIC DNA]</scope>
    <source>
        <strain evidence="2 3">DSM 45622</strain>
    </source>
</reference>
<feature type="transmembrane region" description="Helical" evidence="1">
    <location>
        <begin position="765"/>
        <end position="782"/>
    </location>
</feature>
<feature type="transmembrane region" description="Helical" evidence="1">
    <location>
        <begin position="370"/>
        <end position="398"/>
    </location>
</feature>
<feature type="transmembrane region" description="Helical" evidence="1">
    <location>
        <begin position="451"/>
        <end position="468"/>
    </location>
</feature>
<feature type="transmembrane region" description="Helical" evidence="1">
    <location>
        <begin position="253"/>
        <end position="275"/>
    </location>
</feature>
<feature type="transmembrane region" description="Helical" evidence="1">
    <location>
        <begin position="92"/>
        <end position="112"/>
    </location>
</feature>
<protein>
    <submittedName>
        <fullName evidence="2">Uncharacterized protein</fullName>
    </submittedName>
</protein>
<dbReference type="EMBL" id="SGXD01000001">
    <property type="protein sequence ID" value="RZS91547.1"/>
    <property type="molecule type" value="Genomic_DNA"/>
</dbReference>
<feature type="transmembrane region" description="Helical" evidence="1">
    <location>
        <begin position="311"/>
        <end position="333"/>
    </location>
</feature>
<feature type="transmembrane region" description="Helical" evidence="1">
    <location>
        <begin position="474"/>
        <end position="490"/>
    </location>
</feature>
<keyword evidence="1" id="KW-0472">Membrane</keyword>
<feature type="transmembrane region" description="Helical" evidence="1">
    <location>
        <begin position="179"/>
        <end position="196"/>
    </location>
</feature>
<feature type="transmembrane region" description="Helical" evidence="1">
    <location>
        <begin position="638"/>
        <end position="654"/>
    </location>
</feature>
<feature type="transmembrane region" description="Helical" evidence="1">
    <location>
        <begin position="281"/>
        <end position="304"/>
    </location>
</feature>
<feature type="transmembrane region" description="Helical" evidence="1">
    <location>
        <begin position="660"/>
        <end position="680"/>
    </location>
</feature>
<sequence length="800" mass="78470">MHRTAPLDEAALAARLLDTSTCPVCGTPLRGSTCSACGARLASPAGTELAGVSRDAAQLLLRRADLLRALPVAVRPAPALRPEASPRSVQQVLVALGALLLGTAALAFTVVSWGGLGIAGRAAVLVAVTAAAAGACRQVLARGLPRTAEALAVLTALLLLLDAYAARAATPALGQVPPAAWWAGVLGALGAAALTGRRSRLRTPATGAALALGGASWVLGDAVGTPARGLAPVLGSAFLLVLVPALGHRSSRWTARVTAVVLWGAALLTATVVLADPGAAALGGGSATAVAAAVLAAAAATAAARAVKPRAALVGYAAAPLALVAAVTAAAGHRLAADRVLALVALLAVVLWGAAAGHRLPLLARAGTRCAALLAAGCAALGTLPALAAALAAPLTALDRSRDWTLPHAVATTAYADLDVSAGLVATLLLGAGLALLAARDAAERRPVARAAAAGLISAAVVLVPLLAGLRTDAAAVGLALVGSAAALLVRSRWERLAGASVATVGLAWAAGDARLTAVVASLGALAALLLARRSPAERPVALPSALAAGALAAAAAAHSAGAAPAWAALAPVAVAAAGVVLAAWTRDRPTELAAVAVGLLAGLVVGQQELEPAVSAALALAGAAAALVALVPERRSVGWVAGLLLTAATWSRLDGAEVRLVEAYTLPPAVALAVAGALLGRRSSDARSWTAYGPALLVGLVPSLLQGLSEPGAARPLAVAVAAAAVTLVGARSRLQAPLAVGGGVLVVDALDQVGPAVAALPRWLVLAVLGCALLAVGARYEQRLAGLAALRTRWRSWR</sequence>
<feature type="transmembrane region" description="Helical" evidence="1">
    <location>
        <begin position="339"/>
        <end position="358"/>
    </location>
</feature>
<feature type="transmembrane region" description="Helical" evidence="1">
    <location>
        <begin position="566"/>
        <end position="585"/>
    </location>
</feature>
<comment type="caution">
    <text evidence="2">The sequence shown here is derived from an EMBL/GenBank/DDBJ whole genome shotgun (WGS) entry which is preliminary data.</text>
</comment>
<dbReference type="OrthoDB" id="3416299at2"/>